<dbReference type="InterPro" id="IPR014001">
    <property type="entry name" value="Helicase_ATP-bd"/>
</dbReference>
<organism evidence="10 11">
    <name type="scientific">Natronocella acetinitrilica</name>
    <dbReference type="NCBI Taxonomy" id="414046"/>
    <lineage>
        <taxon>Bacteria</taxon>
        <taxon>Pseudomonadati</taxon>
        <taxon>Pseudomonadota</taxon>
        <taxon>Gammaproteobacteria</taxon>
        <taxon>Chromatiales</taxon>
        <taxon>Ectothiorhodospiraceae</taxon>
        <taxon>Natronocella</taxon>
    </lineage>
</organism>
<dbReference type="AlphaFoldDB" id="A0AAE3G1X4"/>
<evidence type="ECO:0000256" key="6">
    <source>
        <dbReference type="ARBA" id="ARBA00023125"/>
    </source>
</evidence>
<feature type="domain" description="Helicase ATP-binding" evidence="8">
    <location>
        <begin position="282"/>
        <end position="434"/>
    </location>
</feature>
<dbReference type="Pfam" id="PF00270">
    <property type="entry name" value="DEAD"/>
    <property type="match status" value="1"/>
</dbReference>
<dbReference type="Proteomes" id="UP001205843">
    <property type="component" value="Unassembled WGS sequence"/>
</dbReference>
<dbReference type="PANTHER" id="PTHR47964">
    <property type="entry name" value="ATP-DEPENDENT DNA HELICASE HOMOLOG RECG, CHLOROPLASTIC"/>
    <property type="match status" value="1"/>
</dbReference>
<keyword evidence="11" id="KW-1185">Reference proteome</keyword>
<dbReference type="InterPro" id="IPR047112">
    <property type="entry name" value="RecG/Mfd"/>
</dbReference>
<name>A0AAE3G1X4_9GAMM</name>
<keyword evidence="4 10" id="KW-0347">Helicase</keyword>
<dbReference type="SMART" id="SM00487">
    <property type="entry name" value="DEXDc"/>
    <property type="match status" value="1"/>
</dbReference>
<evidence type="ECO:0000256" key="4">
    <source>
        <dbReference type="ARBA" id="ARBA00022806"/>
    </source>
</evidence>
<keyword evidence="2" id="KW-0227">DNA damage</keyword>
<dbReference type="Gene3D" id="3.40.50.300">
    <property type="entry name" value="P-loop containing nucleotide triphosphate hydrolases"/>
    <property type="match status" value="2"/>
</dbReference>
<evidence type="ECO:0000259" key="9">
    <source>
        <dbReference type="PROSITE" id="PS51194"/>
    </source>
</evidence>
<dbReference type="GO" id="GO:0006281">
    <property type="term" value="P:DNA repair"/>
    <property type="evidence" value="ECO:0007669"/>
    <property type="project" value="UniProtKB-KW"/>
</dbReference>
<dbReference type="GO" id="GO:0003678">
    <property type="term" value="F:DNA helicase activity"/>
    <property type="evidence" value="ECO:0007669"/>
    <property type="project" value="TreeGrafter"/>
</dbReference>
<keyword evidence="7" id="KW-0234">DNA repair</keyword>
<evidence type="ECO:0000256" key="1">
    <source>
        <dbReference type="ARBA" id="ARBA00022741"/>
    </source>
</evidence>
<dbReference type="PROSITE" id="PS51194">
    <property type="entry name" value="HELICASE_CTER"/>
    <property type="match status" value="1"/>
</dbReference>
<dbReference type="InterPro" id="IPR011545">
    <property type="entry name" value="DEAD/DEAH_box_helicase_dom"/>
</dbReference>
<dbReference type="RefSeq" id="WP_253476037.1">
    <property type="nucleotide sequence ID" value="NZ_JALJXV010000003.1"/>
</dbReference>
<dbReference type="GO" id="GO:0016787">
    <property type="term" value="F:hydrolase activity"/>
    <property type="evidence" value="ECO:0007669"/>
    <property type="project" value="UniProtKB-KW"/>
</dbReference>
<dbReference type="InterPro" id="IPR001650">
    <property type="entry name" value="Helicase_C-like"/>
</dbReference>
<evidence type="ECO:0000313" key="10">
    <source>
        <dbReference type="EMBL" id="MCP1674221.1"/>
    </source>
</evidence>
<keyword evidence="3" id="KW-0378">Hydrolase</keyword>
<dbReference type="GO" id="GO:0003677">
    <property type="term" value="F:DNA binding"/>
    <property type="evidence" value="ECO:0007669"/>
    <property type="project" value="UniProtKB-KW"/>
</dbReference>
<evidence type="ECO:0000256" key="3">
    <source>
        <dbReference type="ARBA" id="ARBA00022801"/>
    </source>
</evidence>
<evidence type="ECO:0000256" key="2">
    <source>
        <dbReference type="ARBA" id="ARBA00022763"/>
    </source>
</evidence>
<protein>
    <submittedName>
        <fullName evidence="10">RecG-like helicase</fullName>
    </submittedName>
</protein>
<gene>
    <name evidence="10" type="ORF">J2T57_001323</name>
</gene>
<comment type="caution">
    <text evidence="10">The sequence shown here is derived from an EMBL/GenBank/DDBJ whole genome shotgun (WGS) entry which is preliminary data.</text>
</comment>
<keyword evidence="5" id="KW-0067">ATP-binding</keyword>
<dbReference type="SMART" id="SM00490">
    <property type="entry name" value="HELICc"/>
    <property type="match status" value="1"/>
</dbReference>
<dbReference type="GO" id="GO:0005524">
    <property type="term" value="F:ATP binding"/>
    <property type="evidence" value="ECO:0007669"/>
    <property type="project" value="UniProtKB-KW"/>
</dbReference>
<proteinExistence type="predicted"/>
<dbReference type="SUPFAM" id="SSF52540">
    <property type="entry name" value="P-loop containing nucleoside triphosphate hydrolases"/>
    <property type="match status" value="2"/>
</dbReference>
<reference evidence="10" key="1">
    <citation type="submission" date="2022-03" db="EMBL/GenBank/DDBJ databases">
        <title>Genomic Encyclopedia of Type Strains, Phase III (KMG-III): the genomes of soil and plant-associated and newly described type strains.</title>
        <authorList>
            <person name="Whitman W."/>
        </authorList>
    </citation>
    <scope>NUCLEOTIDE SEQUENCE</scope>
    <source>
        <strain evidence="10">ANL 6-2</strain>
    </source>
</reference>
<keyword evidence="1" id="KW-0547">Nucleotide-binding</keyword>
<dbReference type="EMBL" id="JALJXV010000003">
    <property type="protein sequence ID" value="MCP1674221.1"/>
    <property type="molecule type" value="Genomic_DNA"/>
</dbReference>
<evidence type="ECO:0000313" key="11">
    <source>
        <dbReference type="Proteomes" id="UP001205843"/>
    </source>
</evidence>
<dbReference type="PANTHER" id="PTHR47964:SF1">
    <property type="entry name" value="ATP-DEPENDENT DNA HELICASE HOMOLOG RECG, CHLOROPLASTIC"/>
    <property type="match status" value="1"/>
</dbReference>
<evidence type="ECO:0000256" key="7">
    <source>
        <dbReference type="ARBA" id="ARBA00023204"/>
    </source>
</evidence>
<accession>A0AAE3G1X4</accession>
<dbReference type="PROSITE" id="PS51192">
    <property type="entry name" value="HELICASE_ATP_BIND_1"/>
    <property type="match status" value="1"/>
</dbReference>
<evidence type="ECO:0000256" key="5">
    <source>
        <dbReference type="ARBA" id="ARBA00022840"/>
    </source>
</evidence>
<evidence type="ECO:0000259" key="8">
    <source>
        <dbReference type="PROSITE" id="PS51192"/>
    </source>
</evidence>
<dbReference type="InterPro" id="IPR027417">
    <property type="entry name" value="P-loop_NTPase"/>
</dbReference>
<sequence>MSTAKGLDGRAMGRLKALGINAPEELLLLPPQQYLDLRRTTGTLEGARQSGERAFLRLKLVSGVKVYRDTGKPPRASLMVSDGISEASITVFGLVAPWQGLRKGSFISVLTRVETWGDRLTLKSPELIPAHELGRIVARYPGKEKAVRPETVGRYVLIALQAHMEECIGHIIRTIGMPEAEILRRAGVDCASLRILLERLHRPITPEDVGFAMDAVRRINALGALTERCRPDDAGRESAGESAQTGAGGLCIPLETLTALVQALPFQPTRDQRRAIWDIYQDLVAERPMDRVLTGDVGSGKTLAYGLPAAAACKAGYQSVIMMPNLLLATQVADELRELFPGLPVELLVSGHGRTEAFAGKPVIVGTSAILHWAKALPEPLAVDLLVIDEQQKFGTEQRAVLVGPRTNRLEATATPIPRTAALMNFGNKGISRIQSMPVEKHIRSHLIGPDEGQRVLAGIERAVASGYKAVVLYPTRESDKSQYLLAIPRAGGQIEAAIRLMRANGASRLAQINDPRQLPPAALAQGVALESHLVATYSGESGVDATLAQVLAEAGVAGAIALGETAISAGIRDVTDAALAFERRFPGRVGMLHGGLKRDDKVQRIAAIKAGAFDVVVSTSVLEIGITIPDLRFLYVVDANVYGAMTLHQIRGRLARKGGNGTFVMGADRPLDQLQPETRARLELVLGTNDGFEIAQGELRQRGFGRLARGAEEQSGFESGLFRGAKVTPEDIESLLATAVAA</sequence>
<feature type="domain" description="Helicase C-terminal" evidence="9">
    <location>
        <begin position="547"/>
        <end position="701"/>
    </location>
</feature>
<keyword evidence="6" id="KW-0238">DNA-binding</keyword>
<dbReference type="Pfam" id="PF00271">
    <property type="entry name" value="Helicase_C"/>
    <property type="match status" value="1"/>
</dbReference>